<evidence type="ECO:0000313" key="1">
    <source>
        <dbReference type="EMBL" id="ABQ02626.1"/>
    </source>
</evidence>
<dbReference type="Pfam" id="PF04876">
    <property type="entry name" value="Tenui_NCP"/>
    <property type="match status" value="1"/>
</dbReference>
<gene>
    <name evidence="1" type="primary">sp</name>
</gene>
<accession>B0EVW5</accession>
<feature type="non-terminal residue" evidence="1">
    <location>
        <position position="179"/>
    </location>
</feature>
<name>B0EVW5_9VIRU</name>
<sequence>MQDVQRTIEVSVVPIVGLDYTLLYDTLPETVSDNITLPDLKDPERVTEDTKKLILKGCVYIAYHHPLETDTLFIKVHKHIPEFCHSFLSHLSGGEDDDNALIDIGLFFNMLQPSLGGWITKNFLRHPNRMSKDQIKMLLDQIIKMAKAESSDTEEYEKVWKKMPTYFESIIQPLLHKTE</sequence>
<dbReference type="EMBL" id="EF198743">
    <property type="protein sequence ID" value="ABQ02626.1"/>
    <property type="molecule type" value="Genomic_RNA"/>
</dbReference>
<reference evidence="1" key="1">
    <citation type="submission" date="2006-12" db="EMBL/GenBank/DDBJ databases">
        <authorList>
            <person name="Ren C."/>
            <person name="Cheng Z."/>
            <person name="Zhou Y."/>
        </authorList>
    </citation>
    <scope>NUCLEOTIDE SEQUENCE</scope>
    <source>
        <strain evidence="1">LS-JSJJ051</strain>
    </source>
</reference>
<organism evidence="1">
    <name type="scientific">Tenuivirus oryzaclavatae</name>
    <dbReference type="NCBI Taxonomy" id="3052763"/>
    <lineage>
        <taxon>Viruses</taxon>
        <taxon>Riboviria</taxon>
        <taxon>Orthornavirae</taxon>
        <taxon>Negarnaviricota</taxon>
        <taxon>Polyploviricotina</taxon>
        <taxon>Bunyaviricetes</taxon>
        <taxon>Hareavirales</taxon>
        <taxon>Phenuiviridae</taxon>
        <taxon>Tenuivirus</taxon>
    </lineage>
</organism>
<proteinExistence type="predicted"/>
<dbReference type="InterPro" id="IPR006960">
    <property type="entry name" value="Major_non-capsid_tenuivirus"/>
</dbReference>
<protein>
    <submittedName>
        <fullName evidence="1">Disease specific protein</fullName>
    </submittedName>
</protein>